<feature type="transmembrane region" description="Helical" evidence="1">
    <location>
        <begin position="142"/>
        <end position="166"/>
    </location>
</feature>
<dbReference type="KEGG" id="plut:EI981_19110"/>
<gene>
    <name evidence="2" type="ORF">EI981_19110</name>
</gene>
<dbReference type="EMBL" id="CP034346">
    <property type="protein sequence ID" value="AZS16347.1"/>
    <property type="molecule type" value="Genomic_DNA"/>
</dbReference>
<sequence>MYYIKLFILYIKYLIKAEAQYRANFITGLFANFLTYFLTYMSVWVITNRFDSLNGWNYNDLVFLTALHLFSYGIASTFLWGYIFGLEKKINDGSFDKVLVRPIDPVVSLSLEGFAWTGIGQIVVSSFFLIGSLVAGDIEWSFYKAIVLILSIIGAILIQCSAHLFFGTLSFWMRKSFSLANVLYYTFRYFINYPLTIYGKIVRYTLTFILPWGFINYYPAVFILDKKELHADWYIFTPILGVVLFVLTIGFSKLGIKKYESVGN</sequence>
<evidence type="ECO:0008006" key="4">
    <source>
        <dbReference type="Google" id="ProtNLM"/>
    </source>
</evidence>
<accession>A0A3S9V1W2</accession>
<proteinExistence type="predicted"/>
<evidence type="ECO:0000313" key="3">
    <source>
        <dbReference type="Proteomes" id="UP000270678"/>
    </source>
</evidence>
<dbReference type="OrthoDB" id="9788195at2"/>
<dbReference type="PANTHER" id="PTHR36833:SF1">
    <property type="entry name" value="INTEGRAL MEMBRANE TRANSPORT PROTEIN"/>
    <property type="match status" value="1"/>
</dbReference>
<protein>
    <recommendedName>
        <fullName evidence="4">ABC transporter permease</fullName>
    </recommendedName>
</protein>
<keyword evidence="1" id="KW-0812">Transmembrane</keyword>
<dbReference type="RefSeq" id="WP_127000866.1">
    <property type="nucleotide sequence ID" value="NZ_CP034346.1"/>
</dbReference>
<dbReference type="AlphaFoldDB" id="A0A3S9V1W2"/>
<evidence type="ECO:0000256" key="1">
    <source>
        <dbReference type="SAM" id="Phobius"/>
    </source>
</evidence>
<evidence type="ECO:0000313" key="2">
    <source>
        <dbReference type="EMBL" id="AZS16347.1"/>
    </source>
</evidence>
<dbReference type="Pfam" id="PF06182">
    <property type="entry name" value="ABC2_membrane_6"/>
    <property type="match status" value="1"/>
</dbReference>
<feature type="transmembrane region" description="Helical" evidence="1">
    <location>
        <begin position="61"/>
        <end position="85"/>
    </location>
</feature>
<feature type="transmembrane region" description="Helical" evidence="1">
    <location>
        <begin position="106"/>
        <end position="130"/>
    </location>
</feature>
<name>A0A3S9V1W2_9BACL</name>
<keyword evidence="3" id="KW-1185">Reference proteome</keyword>
<reference evidence="3" key="1">
    <citation type="submission" date="2018-12" db="EMBL/GenBank/DDBJ databases">
        <title>Complete genome sequence of Paenibacillus sp. MBLB1234.</title>
        <authorList>
            <person name="Nam Y.-D."/>
            <person name="Kang J."/>
            <person name="Chung W.-H."/>
            <person name="Park Y.S."/>
        </authorList>
    </citation>
    <scope>NUCLEOTIDE SEQUENCE [LARGE SCALE GENOMIC DNA]</scope>
    <source>
        <strain evidence="3">MBLB1234</strain>
    </source>
</reference>
<organism evidence="2 3">
    <name type="scientific">Paenibacillus lutimineralis</name>
    <dbReference type="NCBI Taxonomy" id="2707005"/>
    <lineage>
        <taxon>Bacteria</taxon>
        <taxon>Bacillati</taxon>
        <taxon>Bacillota</taxon>
        <taxon>Bacilli</taxon>
        <taxon>Bacillales</taxon>
        <taxon>Paenibacillaceae</taxon>
        <taxon>Paenibacillus</taxon>
    </lineage>
</organism>
<keyword evidence="1" id="KW-1133">Transmembrane helix</keyword>
<feature type="transmembrane region" description="Helical" evidence="1">
    <location>
        <begin position="201"/>
        <end position="221"/>
    </location>
</feature>
<dbReference type="PANTHER" id="PTHR36833">
    <property type="entry name" value="SLR0610 PROTEIN-RELATED"/>
    <property type="match status" value="1"/>
</dbReference>
<feature type="transmembrane region" description="Helical" evidence="1">
    <location>
        <begin position="21"/>
        <end position="41"/>
    </location>
</feature>
<feature type="transmembrane region" description="Helical" evidence="1">
    <location>
        <begin position="233"/>
        <end position="251"/>
    </location>
</feature>
<dbReference type="Proteomes" id="UP000270678">
    <property type="component" value="Chromosome"/>
</dbReference>
<keyword evidence="1" id="KW-0472">Membrane</keyword>
<dbReference type="InterPro" id="IPR010390">
    <property type="entry name" value="ABC-2_transporter-like"/>
</dbReference>